<dbReference type="Pfam" id="PF00134">
    <property type="entry name" value="Cyclin_N"/>
    <property type="match status" value="1"/>
</dbReference>
<dbReference type="SMART" id="SM00385">
    <property type="entry name" value="CYCLIN"/>
    <property type="match status" value="2"/>
</dbReference>
<evidence type="ECO:0000313" key="8">
    <source>
        <dbReference type="EMBL" id="KAK9814321.1"/>
    </source>
</evidence>
<dbReference type="SUPFAM" id="SSF47954">
    <property type="entry name" value="Cyclin-like"/>
    <property type="match status" value="2"/>
</dbReference>
<feature type="domain" description="Cyclin-like" evidence="6">
    <location>
        <begin position="289"/>
        <end position="377"/>
    </location>
</feature>
<keyword evidence="3 5" id="KW-0195">Cyclin</keyword>
<comment type="caution">
    <text evidence="8">The sequence shown here is derived from an EMBL/GenBank/DDBJ whole genome shotgun (WGS) entry which is preliminary data.</text>
</comment>
<organism evidence="8 9">
    <name type="scientific">[Myrmecia] bisecta</name>
    <dbReference type="NCBI Taxonomy" id="41462"/>
    <lineage>
        <taxon>Eukaryota</taxon>
        <taxon>Viridiplantae</taxon>
        <taxon>Chlorophyta</taxon>
        <taxon>core chlorophytes</taxon>
        <taxon>Trebouxiophyceae</taxon>
        <taxon>Trebouxiales</taxon>
        <taxon>Trebouxiaceae</taxon>
        <taxon>Myrmecia</taxon>
    </lineage>
</organism>
<dbReference type="Gene3D" id="1.10.472.10">
    <property type="entry name" value="Cyclin-like"/>
    <property type="match status" value="2"/>
</dbReference>
<keyword evidence="2" id="KW-0132">Cell division</keyword>
<dbReference type="InterPro" id="IPR039361">
    <property type="entry name" value="Cyclin"/>
</dbReference>
<name>A0AAW1Q0V2_9CHLO</name>
<dbReference type="PROSITE" id="PS00292">
    <property type="entry name" value="CYCLINS"/>
    <property type="match status" value="1"/>
</dbReference>
<dbReference type="InterPro" id="IPR036915">
    <property type="entry name" value="Cyclin-like_sf"/>
</dbReference>
<dbReference type="PANTHER" id="PTHR10177">
    <property type="entry name" value="CYCLINS"/>
    <property type="match status" value="1"/>
</dbReference>
<dbReference type="EMBL" id="JALJOR010000007">
    <property type="protein sequence ID" value="KAK9814321.1"/>
    <property type="molecule type" value="Genomic_DNA"/>
</dbReference>
<protein>
    <recommendedName>
        <fullName evidence="10">Cyclin A</fullName>
    </recommendedName>
</protein>
<evidence type="ECO:0000256" key="5">
    <source>
        <dbReference type="RuleBase" id="RU000383"/>
    </source>
</evidence>
<evidence type="ECO:0000256" key="3">
    <source>
        <dbReference type="ARBA" id="ARBA00023127"/>
    </source>
</evidence>
<dbReference type="InterPro" id="IPR013763">
    <property type="entry name" value="Cyclin-like_dom"/>
</dbReference>
<evidence type="ECO:0000256" key="4">
    <source>
        <dbReference type="ARBA" id="ARBA00023306"/>
    </source>
</evidence>
<dbReference type="InterPro" id="IPR006671">
    <property type="entry name" value="Cyclin_N"/>
</dbReference>
<reference evidence="8 9" key="1">
    <citation type="journal article" date="2024" name="Nat. Commun.">
        <title>Phylogenomics reveals the evolutionary origins of lichenization in chlorophyte algae.</title>
        <authorList>
            <person name="Puginier C."/>
            <person name="Libourel C."/>
            <person name="Otte J."/>
            <person name="Skaloud P."/>
            <person name="Haon M."/>
            <person name="Grisel S."/>
            <person name="Petersen M."/>
            <person name="Berrin J.G."/>
            <person name="Delaux P.M."/>
            <person name="Dal Grande F."/>
            <person name="Keller J."/>
        </authorList>
    </citation>
    <scope>NUCLEOTIDE SEQUENCE [LARGE SCALE GENOMIC DNA]</scope>
    <source>
        <strain evidence="8 9">SAG 2043</strain>
    </source>
</reference>
<evidence type="ECO:0000313" key="9">
    <source>
        <dbReference type="Proteomes" id="UP001489004"/>
    </source>
</evidence>
<dbReference type="SMART" id="SM01332">
    <property type="entry name" value="Cyclin_C"/>
    <property type="match status" value="1"/>
</dbReference>
<accession>A0AAW1Q0V2</accession>
<dbReference type="FunFam" id="1.10.472.10:FF:000167">
    <property type="entry name" value="Mitotic cyclin 6"/>
    <property type="match status" value="1"/>
</dbReference>
<dbReference type="Proteomes" id="UP001489004">
    <property type="component" value="Unassembled WGS sequence"/>
</dbReference>
<keyword evidence="9" id="KW-1185">Reference proteome</keyword>
<dbReference type="Pfam" id="PF02984">
    <property type="entry name" value="Cyclin_C"/>
    <property type="match status" value="1"/>
</dbReference>
<comment type="similarity">
    <text evidence="1">Belongs to the cyclin family. Cyclin AB subfamily.</text>
</comment>
<evidence type="ECO:0000256" key="2">
    <source>
        <dbReference type="ARBA" id="ARBA00022618"/>
    </source>
</evidence>
<dbReference type="InterPro" id="IPR004367">
    <property type="entry name" value="Cyclin_C-dom"/>
</dbReference>
<evidence type="ECO:0000256" key="1">
    <source>
        <dbReference type="ARBA" id="ARBA00006955"/>
    </source>
</evidence>
<evidence type="ECO:0000259" key="6">
    <source>
        <dbReference type="SMART" id="SM00385"/>
    </source>
</evidence>
<evidence type="ECO:0008006" key="10">
    <source>
        <dbReference type="Google" id="ProtNLM"/>
    </source>
</evidence>
<dbReference type="GO" id="GO:0051301">
    <property type="term" value="P:cell division"/>
    <property type="evidence" value="ECO:0007669"/>
    <property type="project" value="UniProtKB-KW"/>
</dbReference>
<dbReference type="InterPro" id="IPR048258">
    <property type="entry name" value="Cyclins_cyclin-box"/>
</dbReference>
<feature type="domain" description="Cyclin-like" evidence="6">
    <location>
        <begin position="192"/>
        <end position="276"/>
    </location>
</feature>
<sequence>MSRQGLGPVTRSAAASGFGVEFAAGPGNNVQRKAALQTGKRVAGGEPKYVDAAAGSKKNRAAFEDITNRGESQPPSRKEHICKPNETSTAYTYSLAHTNQVGIVSDVLQAQLRHNGSAGAAHMDTELCSPGAQRAWKDIDALEQEDQLACSEYINDIMHHLFQAETRRRPSTTYMETLQRDINATMRGILVDWLVEVAQEYKLVSDTLYIAVGFIDRYLSAREVVRAKLQLVGVACMLIAAKYEEIYAPQIEEFCYITDNTYSREEILAMEHEILGLLQFELTVPNAKVFSRRFIKAAAADESAAAADGRLECLVSYLTELTLPEYAALGFLPSQIAASATLLANFTLGRPAWTLTLQHYTGYTPAELKPCTILIHHLFLNARRSSMPAICDKYASPKYVCVSAVGTPEQLPEWLFQF</sequence>
<keyword evidence="4" id="KW-0131">Cell cycle</keyword>
<dbReference type="FunFam" id="1.10.472.10:FF:000013">
    <property type="entry name" value="Cyclin A1"/>
    <property type="match status" value="1"/>
</dbReference>
<dbReference type="AlphaFoldDB" id="A0AAW1Q0V2"/>
<feature type="domain" description="Cyclin C-terminal" evidence="7">
    <location>
        <begin position="285"/>
        <end position="408"/>
    </location>
</feature>
<evidence type="ECO:0000259" key="7">
    <source>
        <dbReference type="SMART" id="SM01332"/>
    </source>
</evidence>
<proteinExistence type="inferred from homology"/>
<gene>
    <name evidence="8" type="ORF">WJX72_004031</name>
</gene>